<dbReference type="RefSeq" id="WP_053425937.1">
    <property type="nucleotide sequence ID" value="NZ_BAAAGC010000007.1"/>
</dbReference>
<proteinExistence type="predicted"/>
<comment type="caution">
    <text evidence="1">The sequence shown here is derived from an EMBL/GenBank/DDBJ whole genome shotgun (WGS) entry which is preliminary data.</text>
</comment>
<sequence>MMMSSKGFILITTLILMLILSCISLSMLVQTQLSQKLAGSATLSFQLKQHTQSKHLQELKQLKQSTAESDTFVIAPCPANYAAWSDWISSCEWYQVRTTERQAHHHHTVTSVLVRQSLPEGGRDGIL</sequence>
<dbReference type="EMBL" id="VRLR01000004">
    <property type="protein sequence ID" value="TXK81263.1"/>
    <property type="molecule type" value="Genomic_DNA"/>
</dbReference>
<dbReference type="AlphaFoldDB" id="A0A5C8LYM7"/>
<reference evidence="1 2" key="1">
    <citation type="submission" date="2019-08" db="EMBL/GenBank/DDBJ databases">
        <title>Draft genome analysis of Rheinheimera tangshanensis isolated from the roots of fresh rice plants (Oryza sativa).</title>
        <authorList>
            <person name="Yu Q."/>
            <person name="Qi Y."/>
            <person name="Zhang H."/>
            <person name="Pu J."/>
        </authorList>
    </citation>
    <scope>NUCLEOTIDE SEQUENCE [LARGE SCALE GENOMIC DNA]</scope>
    <source>
        <strain evidence="1 2">JA3-B52</strain>
    </source>
</reference>
<keyword evidence="2" id="KW-1185">Reference proteome</keyword>
<dbReference type="PROSITE" id="PS51257">
    <property type="entry name" value="PROKAR_LIPOPROTEIN"/>
    <property type="match status" value="1"/>
</dbReference>
<name>A0A5C8LYM7_9GAMM</name>
<protein>
    <submittedName>
        <fullName evidence="1">Uncharacterized protein</fullName>
    </submittedName>
</protein>
<evidence type="ECO:0000313" key="1">
    <source>
        <dbReference type="EMBL" id="TXK81263.1"/>
    </source>
</evidence>
<evidence type="ECO:0000313" key="2">
    <source>
        <dbReference type="Proteomes" id="UP000321814"/>
    </source>
</evidence>
<gene>
    <name evidence="1" type="ORF">FU839_09095</name>
</gene>
<accession>A0A5C8LYM7</accession>
<organism evidence="1 2">
    <name type="scientific">Rheinheimera tangshanensis</name>
    <dbReference type="NCBI Taxonomy" id="400153"/>
    <lineage>
        <taxon>Bacteria</taxon>
        <taxon>Pseudomonadati</taxon>
        <taxon>Pseudomonadota</taxon>
        <taxon>Gammaproteobacteria</taxon>
        <taxon>Chromatiales</taxon>
        <taxon>Chromatiaceae</taxon>
        <taxon>Rheinheimera</taxon>
    </lineage>
</organism>
<dbReference type="OrthoDB" id="5770830at2"/>
<dbReference type="Proteomes" id="UP000321814">
    <property type="component" value="Unassembled WGS sequence"/>
</dbReference>